<organism evidence="2 3">
    <name type="scientific">Elysia crispata</name>
    <name type="common">lettuce slug</name>
    <dbReference type="NCBI Taxonomy" id="231223"/>
    <lineage>
        <taxon>Eukaryota</taxon>
        <taxon>Metazoa</taxon>
        <taxon>Spiralia</taxon>
        <taxon>Lophotrochozoa</taxon>
        <taxon>Mollusca</taxon>
        <taxon>Gastropoda</taxon>
        <taxon>Heterobranchia</taxon>
        <taxon>Euthyneura</taxon>
        <taxon>Panpulmonata</taxon>
        <taxon>Sacoglossa</taxon>
        <taxon>Placobranchoidea</taxon>
        <taxon>Plakobranchidae</taxon>
        <taxon>Elysia</taxon>
    </lineage>
</organism>
<evidence type="ECO:0000313" key="3">
    <source>
        <dbReference type="Proteomes" id="UP001283361"/>
    </source>
</evidence>
<dbReference type="Proteomes" id="UP001283361">
    <property type="component" value="Unassembled WGS sequence"/>
</dbReference>
<gene>
    <name evidence="2" type="ORF">RRG08_017140</name>
</gene>
<name>A0AAE1DD11_9GAST</name>
<keyword evidence="3" id="KW-1185">Reference proteome</keyword>
<evidence type="ECO:0000313" key="2">
    <source>
        <dbReference type="EMBL" id="KAK3765465.1"/>
    </source>
</evidence>
<reference evidence="2" key="1">
    <citation type="journal article" date="2023" name="G3 (Bethesda)">
        <title>A reference genome for the long-term kleptoplast-retaining sea slug Elysia crispata morphotype clarki.</title>
        <authorList>
            <person name="Eastman K.E."/>
            <person name="Pendleton A.L."/>
            <person name="Shaikh M.A."/>
            <person name="Suttiyut T."/>
            <person name="Ogas R."/>
            <person name="Tomko P."/>
            <person name="Gavelis G."/>
            <person name="Widhalm J.R."/>
            <person name="Wisecaver J.H."/>
        </authorList>
    </citation>
    <scope>NUCLEOTIDE SEQUENCE</scope>
    <source>
        <strain evidence="2">ECLA1</strain>
    </source>
</reference>
<evidence type="ECO:0000256" key="1">
    <source>
        <dbReference type="SAM" id="MobiDB-lite"/>
    </source>
</evidence>
<accession>A0AAE1DD11</accession>
<feature type="region of interest" description="Disordered" evidence="1">
    <location>
        <begin position="1"/>
        <end position="28"/>
    </location>
</feature>
<comment type="caution">
    <text evidence="2">The sequence shown here is derived from an EMBL/GenBank/DDBJ whole genome shotgun (WGS) entry which is preliminary data.</text>
</comment>
<protein>
    <submittedName>
        <fullName evidence="2">Uncharacterized protein</fullName>
    </submittedName>
</protein>
<proteinExistence type="predicted"/>
<sequence length="101" mass="11022">MCPGQVRSKPGVDWQSSSGALDKGGSGAHRSRRLALIGYSLSSFLSLNSLARGDLDKQTVKKRTVLQPHDKSSGKTLTNFFVITRMLCDVDLGYFPVVARH</sequence>
<dbReference type="EMBL" id="JAWDGP010004301">
    <property type="protein sequence ID" value="KAK3765465.1"/>
    <property type="molecule type" value="Genomic_DNA"/>
</dbReference>
<dbReference type="AlphaFoldDB" id="A0AAE1DD11"/>